<dbReference type="STRING" id="1173022.Cri9333_0341"/>
<dbReference type="KEGG" id="cep:Cri9333_0341"/>
<accession>K9VTC4</accession>
<evidence type="ECO:0000313" key="2">
    <source>
        <dbReference type="Proteomes" id="UP000010472"/>
    </source>
</evidence>
<organism evidence="1 2">
    <name type="scientific">Crinalium epipsammum PCC 9333</name>
    <dbReference type="NCBI Taxonomy" id="1173022"/>
    <lineage>
        <taxon>Bacteria</taxon>
        <taxon>Bacillati</taxon>
        <taxon>Cyanobacteriota</taxon>
        <taxon>Cyanophyceae</taxon>
        <taxon>Gomontiellales</taxon>
        <taxon>Gomontiellaceae</taxon>
        <taxon>Crinalium</taxon>
    </lineage>
</organism>
<gene>
    <name evidence="1" type="ORF">Cri9333_0341</name>
</gene>
<evidence type="ECO:0000313" key="1">
    <source>
        <dbReference type="EMBL" id="AFZ11323.1"/>
    </source>
</evidence>
<dbReference type="EMBL" id="CP003620">
    <property type="protein sequence ID" value="AFZ11323.1"/>
    <property type="molecule type" value="Genomic_DNA"/>
</dbReference>
<sequence length="129" mass="14843">MGLLTNPAKILIEHFPKCKFRLTTNVEIKYSSVNIKLEGYFTEDFENRPYCDPLHDYYRNSDHDISLCWNTEKLILLGGLKAKMLALEYASSSCIWIEKEGGVIARPHPNGEKFEAIAEALYPIMSEHF</sequence>
<dbReference type="Proteomes" id="UP000010472">
    <property type="component" value="Chromosome"/>
</dbReference>
<reference evidence="1 2" key="1">
    <citation type="submission" date="2012-06" db="EMBL/GenBank/DDBJ databases">
        <title>Finished chromosome of genome of Crinalium epipsammum PCC 9333.</title>
        <authorList>
            <consortium name="US DOE Joint Genome Institute"/>
            <person name="Gugger M."/>
            <person name="Coursin T."/>
            <person name="Rippka R."/>
            <person name="Tandeau De Marsac N."/>
            <person name="Huntemann M."/>
            <person name="Wei C.-L."/>
            <person name="Han J."/>
            <person name="Detter J.C."/>
            <person name="Han C."/>
            <person name="Tapia R."/>
            <person name="Davenport K."/>
            <person name="Daligault H."/>
            <person name="Erkkila T."/>
            <person name="Gu W."/>
            <person name="Munk A.C.C."/>
            <person name="Teshima H."/>
            <person name="Xu Y."/>
            <person name="Chain P."/>
            <person name="Chen A."/>
            <person name="Krypides N."/>
            <person name="Mavromatis K."/>
            <person name="Markowitz V."/>
            <person name="Szeto E."/>
            <person name="Ivanova N."/>
            <person name="Mikhailova N."/>
            <person name="Ovchinnikova G."/>
            <person name="Pagani I."/>
            <person name="Pati A."/>
            <person name="Goodwin L."/>
            <person name="Peters L."/>
            <person name="Pitluck S."/>
            <person name="Woyke T."/>
            <person name="Kerfeld C."/>
        </authorList>
    </citation>
    <scope>NUCLEOTIDE SEQUENCE [LARGE SCALE GENOMIC DNA]</scope>
    <source>
        <strain evidence="1 2">PCC 9333</strain>
    </source>
</reference>
<dbReference type="AlphaFoldDB" id="K9VTC4"/>
<dbReference type="HOGENOM" id="CLU_1850997_0_0_3"/>
<proteinExistence type="predicted"/>
<dbReference type="OrthoDB" id="511138at2"/>
<keyword evidence="2" id="KW-1185">Reference proteome</keyword>
<name>K9VTC4_9CYAN</name>
<dbReference type="RefSeq" id="WP_015201464.1">
    <property type="nucleotide sequence ID" value="NC_019753.1"/>
</dbReference>
<protein>
    <submittedName>
        <fullName evidence="1">Uncharacterized protein</fullName>
    </submittedName>
</protein>